<dbReference type="AlphaFoldDB" id="A0A544YQ89"/>
<dbReference type="RefSeq" id="WP_142620999.1">
    <property type="nucleotide sequence ID" value="NZ_VIRM01000028.1"/>
</dbReference>
<reference evidence="2 3" key="1">
    <citation type="submission" date="2019-07" db="EMBL/GenBank/DDBJ databases">
        <title>Microbispora hainanensis DSM 45428.</title>
        <authorList>
            <person name="Thawai C."/>
        </authorList>
    </citation>
    <scope>NUCLEOTIDE SEQUENCE [LARGE SCALE GENOMIC DNA]</scope>
    <source>
        <strain evidence="2 3">DSM 45428</strain>
    </source>
</reference>
<protein>
    <submittedName>
        <fullName evidence="2">Uncharacterized protein</fullName>
    </submittedName>
</protein>
<name>A0A544YQ89_9ACTN</name>
<gene>
    <name evidence="2" type="ORF">FLX08_22465</name>
</gene>
<evidence type="ECO:0000313" key="2">
    <source>
        <dbReference type="EMBL" id="TQS18935.1"/>
    </source>
</evidence>
<feature type="region of interest" description="Disordered" evidence="1">
    <location>
        <begin position="1"/>
        <end position="70"/>
    </location>
</feature>
<organism evidence="2 3">
    <name type="scientific">Microbispora hainanensis</name>
    <dbReference type="NCBI Taxonomy" id="568844"/>
    <lineage>
        <taxon>Bacteria</taxon>
        <taxon>Bacillati</taxon>
        <taxon>Actinomycetota</taxon>
        <taxon>Actinomycetes</taxon>
        <taxon>Streptosporangiales</taxon>
        <taxon>Streptosporangiaceae</taxon>
        <taxon>Microbispora</taxon>
    </lineage>
</organism>
<comment type="caution">
    <text evidence="2">The sequence shown here is derived from an EMBL/GenBank/DDBJ whole genome shotgun (WGS) entry which is preliminary data.</text>
</comment>
<proteinExistence type="predicted"/>
<feature type="compositionally biased region" description="Acidic residues" evidence="1">
    <location>
        <begin position="46"/>
        <end position="57"/>
    </location>
</feature>
<dbReference type="Proteomes" id="UP000316541">
    <property type="component" value="Unassembled WGS sequence"/>
</dbReference>
<evidence type="ECO:0000313" key="3">
    <source>
        <dbReference type="Proteomes" id="UP000316541"/>
    </source>
</evidence>
<sequence length="70" mass="7800">MCILHQNLDDQDDQFTEPPTAGNPLSRREENRFGLPRDLGRQDPPYGDDGDDGDDGETTPPRRDPVVAAH</sequence>
<evidence type="ECO:0000256" key="1">
    <source>
        <dbReference type="SAM" id="MobiDB-lite"/>
    </source>
</evidence>
<feature type="compositionally biased region" description="Basic and acidic residues" evidence="1">
    <location>
        <begin position="60"/>
        <end position="70"/>
    </location>
</feature>
<dbReference type="EMBL" id="VIRM01000028">
    <property type="protein sequence ID" value="TQS18935.1"/>
    <property type="molecule type" value="Genomic_DNA"/>
</dbReference>
<accession>A0A544YQ89</accession>